<reference evidence="2 3" key="1">
    <citation type="submission" date="2019-05" db="EMBL/GenBank/DDBJ databases">
        <title>Kocuria coralli sp. nov., a novel actinobacterium isolated from coral reef seawater.</title>
        <authorList>
            <person name="Li J."/>
        </authorList>
    </citation>
    <scope>NUCLEOTIDE SEQUENCE [LARGE SCALE GENOMIC DNA]</scope>
    <source>
        <strain evidence="2 3">SCSIO 13007</strain>
    </source>
</reference>
<dbReference type="EMBL" id="SZWF01000015">
    <property type="protein sequence ID" value="KAA9393700.1"/>
    <property type="molecule type" value="Genomic_DNA"/>
</dbReference>
<dbReference type="Proteomes" id="UP000325957">
    <property type="component" value="Unassembled WGS sequence"/>
</dbReference>
<accession>A0A5J5KWP4</accession>
<sequence>MTEHSRGAALIAKPPSLRRDSICTGRRFKRNNCQRAAFRVHPVEQVVEDQAIRPAQGRIRASLHVTSRLDTLEMAYNKAKVGLEAIFWPPHRHRRRHPRTERSHRYETQATQRKNLAPSLQLTASSHRAIRRRHKLTVVSQEQRTADRHRYRG</sequence>
<comment type="caution">
    <text evidence="2">The sequence shown here is derived from an EMBL/GenBank/DDBJ whole genome shotgun (WGS) entry which is preliminary data.</text>
</comment>
<dbReference type="AlphaFoldDB" id="A0A5J5KWP4"/>
<protein>
    <submittedName>
        <fullName evidence="2">Uncharacterized protein</fullName>
    </submittedName>
</protein>
<proteinExistence type="predicted"/>
<gene>
    <name evidence="2" type="ORF">FCK90_10990</name>
</gene>
<dbReference type="RefSeq" id="WP_158034343.1">
    <property type="nucleotide sequence ID" value="NZ_ML708621.1"/>
</dbReference>
<organism evidence="2 3">
    <name type="scientific">Kocuria coralli</name>
    <dbReference type="NCBI Taxonomy" id="1461025"/>
    <lineage>
        <taxon>Bacteria</taxon>
        <taxon>Bacillati</taxon>
        <taxon>Actinomycetota</taxon>
        <taxon>Actinomycetes</taxon>
        <taxon>Micrococcales</taxon>
        <taxon>Micrococcaceae</taxon>
        <taxon>Kocuria</taxon>
    </lineage>
</organism>
<evidence type="ECO:0000256" key="1">
    <source>
        <dbReference type="SAM" id="MobiDB-lite"/>
    </source>
</evidence>
<feature type="region of interest" description="Disordered" evidence="1">
    <location>
        <begin position="93"/>
        <end position="112"/>
    </location>
</feature>
<evidence type="ECO:0000313" key="2">
    <source>
        <dbReference type="EMBL" id="KAA9393700.1"/>
    </source>
</evidence>
<keyword evidence="3" id="KW-1185">Reference proteome</keyword>
<name>A0A5J5KWP4_9MICC</name>
<evidence type="ECO:0000313" key="3">
    <source>
        <dbReference type="Proteomes" id="UP000325957"/>
    </source>
</evidence>